<dbReference type="InterPro" id="IPR043129">
    <property type="entry name" value="ATPase_NBD"/>
</dbReference>
<dbReference type="GO" id="GO:0005524">
    <property type="term" value="F:ATP binding"/>
    <property type="evidence" value="ECO:0007669"/>
    <property type="project" value="UniProtKB-KW"/>
</dbReference>
<evidence type="ECO:0000256" key="1">
    <source>
        <dbReference type="ARBA" id="ARBA00004319"/>
    </source>
</evidence>
<gene>
    <name evidence="4" type="ORF">BUALT_Bualt01G0192800</name>
</gene>
<dbReference type="FunFam" id="3.30.30.30:FF:000005">
    <property type="entry name" value="Heat shock protein ssb1"/>
    <property type="match status" value="1"/>
</dbReference>
<dbReference type="FunFam" id="3.30.420.40:FF:000020">
    <property type="entry name" value="Chaperone protein HscA homolog"/>
    <property type="match status" value="1"/>
</dbReference>
<organism evidence="4 5">
    <name type="scientific">Buddleja alternifolia</name>
    <dbReference type="NCBI Taxonomy" id="168488"/>
    <lineage>
        <taxon>Eukaryota</taxon>
        <taxon>Viridiplantae</taxon>
        <taxon>Streptophyta</taxon>
        <taxon>Embryophyta</taxon>
        <taxon>Tracheophyta</taxon>
        <taxon>Spermatophyta</taxon>
        <taxon>Magnoliopsida</taxon>
        <taxon>eudicotyledons</taxon>
        <taxon>Gunneridae</taxon>
        <taxon>Pentapetalae</taxon>
        <taxon>asterids</taxon>
        <taxon>lamiids</taxon>
        <taxon>Lamiales</taxon>
        <taxon>Scrophulariaceae</taxon>
        <taxon>Buddlejeae</taxon>
        <taxon>Buddleja</taxon>
    </lineage>
</organism>
<dbReference type="EMBL" id="WHWC01000001">
    <property type="protein sequence ID" value="KAG8391487.1"/>
    <property type="molecule type" value="Genomic_DNA"/>
</dbReference>
<comment type="caution">
    <text evidence="4">The sequence shown here is derived from an EMBL/GenBank/DDBJ whole genome shotgun (WGS) entry which is preliminary data.</text>
</comment>
<evidence type="ECO:0008006" key="6">
    <source>
        <dbReference type="Google" id="ProtNLM"/>
    </source>
</evidence>
<dbReference type="Gene3D" id="3.90.640.10">
    <property type="entry name" value="Actin, Chain A, domain 4"/>
    <property type="match status" value="1"/>
</dbReference>
<comment type="subcellular location">
    <subcellularLocation>
        <location evidence="1">Endoplasmic reticulum lumen</location>
    </subcellularLocation>
</comment>
<sequence>MSKMLGRAMAIRINLRTTYVRVSVWVDDHVEVLKNAKDKTSTPCTIAFTSDRRRSGDKHTVEFSKNIINNIFDMSIGGEVGAKSGKNLMSFVFDAKRMIVRKSTDESVQRDIELWPFKVTLGPNNKMKDIIEVRCFGHGTVRDAVISVPANFNDSQYQATKDAGEIDGLNVICILNDPTTSVIAYGFNKKATDDEKSIMMFDIGGGTFEVSLLTIQGCQFKVESTTGHTHLGGDVSLFEELNMDLSKKCMELVEQCLSDAKKDKSIVHDIVLVGGSTRIPKVQHLLAEFFDGKELCKNFEPDEVARNVAILADILSVRPSNCADITLKVLFKIDDDGILKVFVEGIEPRQ</sequence>
<dbReference type="PROSITE" id="PS00329">
    <property type="entry name" value="HSP70_2"/>
    <property type="match status" value="1"/>
</dbReference>
<dbReference type="PANTHER" id="PTHR19375">
    <property type="entry name" value="HEAT SHOCK PROTEIN 70KDA"/>
    <property type="match status" value="1"/>
</dbReference>
<evidence type="ECO:0000313" key="4">
    <source>
        <dbReference type="EMBL" id="KAG8391487.1"/>
    </source>
</evidence>
<evidence type="ECO:0000256" key="3">
    <source>
        <dbReference type="ARBA" id="ARBA00022840"/>
    </source>
</evidence>
<name>A0AAV6YGX1_9LAMI</name>
<dbReference type="SUPFAM" id="SSF53067">
    <property type="entry name" value="Actin-like ATPase domain"/>
    <property type="match status" value="2"/>
</dbReference>
<reference evidence="4" key="1">
    <citation type="submission" date="2019-10" db="EMBL/GenBank/DDBJ databases">
        <authorList>
            <person name="Zhang R."/>
            <person name="Pan Y."/>
            <person name="Wang J."/>
            <person name="Ma R."/>
            <person name="Yu S."/>
        </authorList>
    </citation>
    <scope>NUCLEOTIDE SEQUENCE</scope>
    <source>
        <strain evidence="4">LA-IB0</strain>
        <tissue evidence="4">Leaf</tissue>
    </source>
</reference>
<protein>
    <recommendedName>
        <fullName evidence="6">Heat shock protein 70</fullName>
    </recommendedName>
</protein>
<dbReference type="InterPro" id="IPR013126">
    <property type="entry name" value="Hsp_70_fam"/>
</dbReference>
<dbReference type="InterPro" id="IPR018181">
    <property type="entry name" value="Heat_shock_70_CS"/>
</dbReference>
<dbReference type="PRINTS" id="PR00301">
    <property type="entry name" value="HEATSHOCK70"/>
</dbReference>
<keyword evidence="3" id="KW-0067">ATP-binding</keyword>
<keyword evidence="2" id="KW-0547">Nucleotide-binding</keyword>
<evidence type="ECO:0000256" key="2">
    <source>
        <dbReference type="ARBA" id="ARBA00022741"/>
    </source>
</evidence>
<keyword evidence="5" id="KW-1185">Reference proteome</keyword>
<accession>A0AAV6YGX1</accession>
<dbReference type="AlphaFoldDB" id="A0AAV6YGX1"/>
<proteinExistence type="predicted"/>
<dbReference type="Pfam" id="PF00012">
    <property type="entry name" value="HSP70"/>
    <property type="match status" value="3"/>
</dbReference>
<dbReference type="Gene3D" id="3.30.420.40">
    <property type="match status" value="4"/>
</dbReference>
<dbReference type="GO" id="GO:0140662">
    <property type="term" value="F:ATP-dependent protein folding chaperone"/>
    <property type="evidence" value="ECO:0007669"/>
    <property type="project" value="InterPro"/>
</dbReference>
<dbReference type="GO" id="GO:0005788">
    <property type="term" value="C:endoplasmic reticulum lumen"/>
    <property type="evidence" value="ECO:0007669"/>
    <property type="project" value="UniProtKB-SubCell"/>
</dbReference>
<evidence type="ECO:0000313" key="5">
    <source>
        <dbReference type="Proteomes" id="UP000826271"/>
    </source>
</evidence>
<dbReference type="Proteomes" id="UP000826271">
    <property type="component" value="Unassembled WGS sequence"/>
</dbReference>